<dbReference type="PANTHER" id="PTHR33795">
    <property type="entry name" value="INSERTION ELEMENT IS150 PROTEIN INSJ"/>
    <property type="match status" value="1"/>
</dbReference>
<proteinExistence type="predicted"/>
<dbReference type="OrthoDB" id="9797531at2"/>
<dbReference type="RefSeq" id="WP_082039235.1">
    <property type="nucleotide sequence ID" value="NZ_JXCF01000042.1"/>
</dbReference>
<dbReference type="EMBL" id="UHDK01000003">
    <property type="protein sequence ID" value="SUQ38548.1"/>
    <property type="molecule type" value="Genomic_DNA"/>
</dbReference>
<dbReference type="EMBL" id="BKAX01000019">
    <property type="protein sequence ID" value="GEQ07066.1"/>
    <property type="molecule type" value="Genomic_DNA"/>
</dbReference>
<gene>
    <name evidence="2" type="ORF">NCTC12195_04924</name>
    <name evidence="1" type="ORF">SGA02_28940</name>
</gene>
<dbReference type="AlphaFoldDB" id="A0A380SBN3"/>
<organism evidence="2 3">
    <name type="scientific">Staphylococcus gallinarum</name>
    <dbReference type="NCBI Taxonomy" id="1293"/>
    <lineage>
        <taxon>Bacteria</taxon>
        <taxon>Bacillati</taxon>
        <taxon>Bacillota</taxon>
        <taxon>Bacilli</taxon>
        <taxon>Bacillales</taxon>
        <taxon>Staphylococcaceae</taxon>
        <taxon>Staphylococcus</taxon>
    </lineage>
</organism>
<accession>A0A380SBN3</accession>
<dbReference type="InterPro" id="IPR036388">
    <property type="entry name" value="WH-like_DNA-bd_sf"/>
</dbReference>
<reference evidence="2 3" key="1">
    <citation type="submission" date="2018-06" db="EMBL/GenBank/DDBJ databases">
        <authorList>
            <consortium name="Pathogen Informatics"/>
            <person name="Doyle S."/>
        </authorList>
    </citation>
    <scope>NUCLEOTIDE SEQUENCE [LARGE SCALE GENOMIC DNA]</scope>
    <source>
        <strain evidence="2 3">NCTC12195</strain>
    </source>
</reference>
<dbReference type="GO" id="GO:0043565">
    <property type="term" value="F:sequence-specific DNA binding"/>
    <property type="evidence" value="ECO:0007669"/>
    <property type="project" value="InterPro"/>
</dbReference>
<protein>
    <submittedName>
        <fullName evidence="2">Insertion element protein</fullName>
    </submittedName>
</protein>
<dbReference type="InterPro" id="IPR052057">
    <property type="entry name" value="IS150/IS1296_orfA-like"/>
</dbReference>
<evidence type="ECO:0000313" key="1">
    <source>
        <dbReference type="EMBL" id="GEQ07066.1"/>
    </source>
</evidence>
<dbReference type="Proteomes" id="UP000321057">
    <property type="component" value="Unassembled WGS sequence"/>
</dbReference>
<evidence type="ECO:0000313" key="3">
    <source>
        <dbReference type="Proteomes" id="UP000255277"/>
    </source>
</evidence>
<keyword evidence="4" id="KW-1185">Reference proteome</keyword>
<dbReference type="InterPro" id="IPR010921">
    <property type="entry name" value="Trp_repressor/repl_initiator"/>
</dbReference>
<evidence type="ECO:0000313" key="4">
    <source>
        <dbReference type="Proteomes" id="UP000321057"/>
    </source>
</evidence>
<dbReference type="Gene3D" id="1.10.10.10">
    <property type="entry name" value="Winged helix-like DNA-binding domain superfamily/Winged helix DNA-binding domain"/>
    <property type="match status" value="1"/>
</dbReference>
<name>A0A380SBN3_STAGA</name>
<reference evidence="1 4" key="2">
    <citation type="submission" date="2019-07" db="EMBL/GenBank/DDBJ databases">
        <title>Whole genome shotgun sequence of Staphylococcus gallinarum NBRC 109767.</title>
        <authorList>
            <person name="Hosoyama A."/>
            <person name="Uohara A."/>
            <person name="Ohji S."/>
            <person name="Ichikawa N."/>
        </authorList>
    </citation>
    <scope>NUCLEOTIDE SEQUENCE [LARGE SCALE GENOMIC DNA]</scope>
    <source>
        <strain evidence="1 4">NBRC 109767</strain>
    </source>
</reference>
<evidence type="ECO:0000313" key="2">
    <source>
        <dbReference type="EMBL" id="SUQ38548.1"/>
    </source>
</evidence>
<dbReference type="SUPFAM" id="SSF48295">
    <property type="entry name" value="TrpR-like"/>
    <property type="match status" value="2"/>
</dbReference>
<sequence length="165" mass="19606">MEGVFIVSKNKFSAETYVRIFNLYDEGVSFQTILSQLNINMGVRDIKEKYHMYKANGIEALIPQKRNNRYSEAFKSQIIFEYFNQRLSSRQLAYKYNVRPSRTVRDWINKHIEGKENRSYSIKSEVPIMKSRKTTLEERIEIVKFVTDKDRSYREASAAFQVSYN</sequence>
<dbReference type="PANTHER" id="PTHR33795:SF1">
    <property type="entry name" value="INSERTION ELEMENT IS150 PROTEIN INSJ"/>
    <property type="match status" value="1"/>
</dbReference>
<dbReference type="Proteomes" id="UP000255277">
    <property type="component" value="Unassembled WGS sequence"/>
</dbReference>